<keyword evidence="3" id="KW-0812">Transmembrane</keyword>
<dbReference type="InterPro" id="IPR042855">
    <property type="entry name" value="V_SNARE_CC"/>
</dbReference>
<dbReference type="GO" id="GO:0016192">
    <property type="term" value="P:vesicle-mediated transport"/>
    <property type="evidence" value="ECO:0007669"/>
    <property type="project" value="InterPro"/>
</dbReference>
<dbReference type="STRING" id="763665.A0A2G5BJS2"/>
<gene>
    <name evidence="5" type="ORF">COEREDRAFT_79215</name>
</gene>
<protein>
    <submittedName>
        <fullName evidence="5">Synaptobrevin</fullName>
    </submittedName>
</protein>
<evidence type="ECO:0000313" key="5">
    <source>
        <dbReference type="EMBL" id="PIA19260.1"/>
    </source>
</evidence>
<dbReference type="PIRSF" id="PIRSF005409">
    <property type="entry name" value="Synaptobrevin_euk"/>
    <property type="match status" value="1"/>
</dbReference>
<dbReference type="PRINTS" id="PR00219">
    <property type="entry name" value="SYNAPTOBREVN"/>
</dbReference>
<evidence type="ECO:0000313" key="6">
    <source>
        <dbReference type="Proteomes" id="UP000242474"/>
    </source>
</evidence>
<feature type="domain" description="V-SNARE coiled-coil homology" evidence="4">
    <location>
        <begin position="44"/>
        <end position="104"/>
    </location>
</feature>
<dbReference type="SUPFAM" id="SSF58038">
    <property type="entry name" value="SNARE fusion complex"/>
    <property type="match status" value="1"/>
</dbReference>
<dbReference type="InterPro" id="IPR001388">
    <property type="entry name" value="Synaptobrevin-like"/>
</dbReference>
<organism evidence="5 6">
    <name type="scientific">Coemansia reversa (strain ATCC 12441 / NRRL 1564)</name>
    <dbReference type="NCBI Taxonomy" id="763665"/>
    <lineage>
        <taxon>Eukaryota</taxon>
        <taxon>Fungi</taxon>
        <taxon>Fungi incertae sedis</taxon>
        <taxon>Zoopagomycota</taxon>
        <taxon>Kickxellomycotina</taxon>
        <taxon>Kickxellomycetes</taxon>
        <taxon>Kickxellales</taxon>
        <taxon>Kickxellaceae</taxon>
        <taxon>Coemansia</taxon>
    </lineage>
</organism>
<dbReference type="Gene3D" id="1.20.5.110">
    <property type="match status" value="1"/>
</dbReference>
<evidence type="ECO:0000256" key="1">
    <source>
        <dbReference type="PROSITE-ProRule" id="PRU00290"/>
    </source>
</evidence>
<dbReference type="InterPro" id="IPR016444">
    <property type="entry name" value="Synaptobrevin/VAMP"/>
</dbReference>
<keyword evidence="6" id="KW-1185">Reference proteome</keyword>
<reference evidence="5 6" key="1">
    <citation type="journal article" date="2015" name="Genome Biol. Evol.">
        <title>Phylogenomic analyses indicate that early fungi evolved digesting cell walls of algal ancestors of land plants.</title>
        <authorList>
            <person name="Chang Y."/>
            <person name="Wang S."/>
            <person name="Sekimoto S."/>
            <person name="Aerts A.L."/>
            <person name="Choi C."/>
            <person name="Clum A."/>
            <person name="LaButti K.M."/>
            <person name="Lindquist E.A."/>
            <person name="Yee Ngan C."/>
            <person name="Ohm R.A."/>
            <person name="Salamov A.A."/>
            <person name="Grigoriev I.V."/>
            <person name="Spatafora J.W."/>
            <person name="Berbee M.L."/>
        </authorList>
    </citation>
    <scope>NUCLEOTIDE SEQUENCE [LARGE SCALE GENOMIC DNA]</scope>
    <source>
        <strain evidence="5 6">NRRL 1564</strain>
    </source>
</reference>
<feature type="transmembrane region" description="Helical" evidence="3">
    <location>
        <begin position="108"/>
        <end position="129"/>
    </location>
</feature>
<feature type="compositionally biased region" description="Low complexity" evidence="2">
    <location>
        <begin position="19"/>
        <end position="32"/>
    </location>
</feature>
<evidence type="ECO:0000256" key="2">
    <source>
        <dbReference type="SAM" id="MobiDB-lite"/>
    </source>
</evidence>
<keyword evidence="1" id="KW-0175">Coiled coil</keyword>
<dbReference type="GO" id="GO:0016020">
    <property type="term" value="C:membrane"/>
    <property type="evidence" value="ECO:0007669"/>
    <property type="project" value="InterPro"/>
</dbReference>
<keyword evidence="3" id="KW-0472">Membrane</keyword>
<evidence type="ECO:0000259" key="4">
    <source>
        <dbReference type="PROSITE" id="PS50892"/>
    </source>
</evidence>
<dbReference type="PANTHER" id="PTHR45701">
    <property type="entry name" value="SYNAPTOBREVIN FAMILY MEMBER"/>
    <property type="match status" value="1"/>
</dbReference>
<dbReference type="Proteomes" id="UP000242474">
    <property type="component" value="Unassembled WGS sequence"/>
</dbReference>
<dbReference type="OrthoDB" id="190375at2759"/>
<sequence>MSYNANYGNSDGGGGGGYSSNPYASYSSDNNPPGEGQGDKKLTKAQDVQLKINDAVDVMNQNIQQLNDRGDNLDVVMDKSERLRGETEMFQRSAVRVRKKMWWNNMKWKIIIGVCVLIIILVIVLSVVLSKNKDK</sequence>
<keyword evidence="3" id="KW-1133">Transmembrane helix</keyword>
<evidence type="ECO:0000256" key="3">
    <source>
        <dbReference type="SAM" id="Phobius"/>
    </source>
</evidence>
<dbReference type="PROSITE" id="PS50892">
    <property type="entry name" value="V_SNARE"/>
    <property type="match status" value="1"/>
</dbReference>
<proteinExistence type="predicted"/>
<dbReference type="AlphaFoldDB" id="A0A2G5BJS2"/>
<dbReference type="Pfam" id="PF00957">
    <property type="entry name" value="Synaptobrevin"/>
    <property type="match status" value="1"/>
</dbReference>
<name>A0A2G5BJS2_COERN</name>
<feature type="region of interest" description="Disordered" evidence="2">
    <location>
        <begin position="1"/>
        <end position="43"/>
    </location>
</feature>
<dbReference type="EMBL" id="KZ303487">
    <property type="protein sequence ID" value="PIA19260.1"/>
    <property type="molecule type" value="Genomic_DNA"/>
</dbReference>
<accession>A0A2G5BJS2</accession>